<accession>A0A6A0AJV1</accession>
<reference evidence="2 3" key="1">
    <citation type="submission" date="2020-02" db="EMBL/GenBank/DDBJ databases">
        <title>Draft genome sequence of Haematococcus lacustris strain NIES-144.</title>
        <authorList>
            <person name="Morimoto D."/>
            <person name="Nakagawa S."/>
            <person name="Yoshida T."/>
            <person name="Sawayama S."/>
        </authorList>
    </citation>
    <scope>NUCLEOTIDE SEQUENCE [LARGE SCALE GENOMIC DNA]</scope>
    <source>
        <strain evidence="2 3">NIES-144</strain>
    </source>
</reference>
<evidence type="ECO:0000256" key="1">
    <source>
        <dbReference type="SAM" id="MobiDB-lite"/>
    </source>
</evidence>
<dbReference type="Proteomes" id="UP000485058">
    <property type="component" value="Unassembled WGS sequence"/>
</dbReference>
<feature type="compositionally biased region" description="Polar residues" evidence="1">
    <location>
        <begin position="61"/>
        <end position="73"/>
    </location>
</feature>
<proteinExistence type="predicted"/>
<feature type="region of interest" description="Disordered" evidence="1">
    <location>
        <begin position="1"/>
        <end position="26"/>
    </location>
</feature>
<evidence type="ECO:0000313" key="2">
    <source>
        <dbReference type="EMBL" id="GFH32765.1"/>
    </source>
</evidence>
<dbReference type="AlphaFoldDB" id="A0A6A0AJV1"/>
<protein>
    <submittedName>
        <fullName evidence="2">Uncharacterized protein</fullName>
    </submittedName>
</protein>
<sequence length="73" mass="7959">MSLRNAHGERSCSGHSHSNCWDAATQRDTPSIHRVLRVRALSPSFPYSSGAALEHEAEQNRAGSRQGNSSSPR</sequence>
<keyword evidence="3" id="KW-1185">Reference proteome</keyword>
<feature type="compositionally biased region" description="Basic and acidic residues" evidence="1">
    <location>
        <begin position="1"/>
        <end position="12"/>
    </location>
</feature>
<evidence type="ECO:0000313" key="3">
    <source>
        <dbReference type="Proteomes" id="UP000485058"/>
    </source>
</evidence>
<dbReference type="EMBL" id="BLLF01007094">
    <property type="protein sequence ID" value="GFH32765.1"/>
    <property type="molecule type" value="Genomic_DNA"/>
</dbReference>
<feature type="non-terminal residue" evidence="2">
    <location>
        <position position="1"/>
    </location>
</feature>
<organism evidence="2 3">
    <name type="scientific">Haematococcus lacustris</name>
    <name type="common">Green alga</name>
    <name type="synonym">Haematococcus pluvialis</name>
    <dbReference type="NCBI Taxonomy" id="44745"/>
    <lineage>
        <taxon>Eukaryota</taxon>
        <taxon>Viridiplantae</taxon>
        <taxon>Chlorophyta</taxon>
        <taxon>core chlorophytes</taxon>
        <taxon>Chlorophyceae</taxon>
        <taxon>CS clade</taxon>
        <taxon>Chlamydomonadales</taxon>
        <taxon>Haematococcaceae</taxon>
        <taxon>Haematococcus</taxon>
    </lineage>
</organism>
<name>A0A6A0AJV1_HAELA</name>
<comment type="caution">
    <text evidence="2">The sequence shown here is derived from an EMBL/GenBank/DDBJ whole genome shotgun (WGS) entry which is preliminary data.</text>
</comment>
<gene>
    <name evidence="2" type="ORF">HaLaN_32039</name>
</gene>
<feature type="region of interest" description="Disordered" evidence="1">
    <location>
        <begin position="45"/>
        <end position="73"/>
    </location>
</feature>